<dbReference type="Pfam" id="PF18934">
    <property type="entry name" value="DUF5682"/>
    <property type="match status" value="1"/>
</dbReference>
<dbReference type="RefSeq" id="WP_050046242.1">
    <property type="nucleotide sequence ID" value="NZ_JHEG04000001.1"/>
</dbReference>
<organism evidence="1 2">
    <name type="scientific">Tolypothrix bouteillei VB521301</name>
    <dbReference type="NCBI Taxonomy" id="1479485"/>
    <lineage>
        <taxon>Bacteria</taxon>
        <taxon>Bacillati</taxon>
        <taxon>Cyanobacteriota</taxon>
        <taxon>Cyanophyceae</taxon>
        <taxon>Nostocales</taxon>
        <taxon>Tolypothrichaceae</taxon>
        <taxon>Tolypothrix</taxon>
    </lineage>
</organism>
<reference evidence="1" key="2">
    <citation type="submission" date="2019-11" db="EMBL/GenBank/DDBJ databases">
        <title>Improved Assembly of Tolypothrix boutellei genome.</title>
        <authorList>
            <person name="Sarangi A.N."/>
            <person name="Mukherjee M."/>
            <person name="Ghosh S."/>
            <person name="Singh D."/>
            <person name="Das A."/>
            <person name="Kant S."/>
            <person name="Prusty A."/>
            <person name="Tripathy S."/>
        </authorList>
    </citation>
    <scope>NUCLEOTIDE SEQUENCE</scope>
    <source>
        <strain evidence="1">VB521301</strain>
    </source>
</reference>
<keyword evidence="2" id="KW-1185">Reference proteome</keyword>
<name>A0A8S9T0S5_9CYAN</name>
<accession>A0A8S9T0S5</accession>
<dbReference type="InterPro" id="IPR043737">
    <property type="entry name" value="DUF5682"/>
</dbReference>
<evidence type="ECO:0000313" key="2">
    <source>
        <dbReference type="Proteomes" id="UP000029738"/>
    </source>
</evidence>
<sequence length="314" mass="35561">MQTQHDIEFDAEILNLNSPVVFFPVRHHSPACSRILKQLAAELCPVAIVIEGPSDFNSQISELFLPHELPIAIYSYTCLSDGTRRGAFYPFCVYSPEWQVLQVAKSLDIPAQFIDLPWAEIASFAQNSHRYADTEFQRSGYVETLCENLEVEGLNDVWDLLFEIDPHLNPQEYLKRCHQFCFHARLSDGCSSAIDLLREDFMASQIIKARSTHSGQILVVTGGFHSYALYAKVFDRPFPISPTSPPISTSQSPNTGIALTPFSYDRLDSLIGYDAGMSSPGFYHQVWDDRLLGETDTYRKVLTKVVKDLPREWV</sequence>
<dbReference type="EMBL" id="JHEG04000001">
    <property type="protein sequence ID" value="KAF3885658.1"/>
    <property type="molecule type" value="Genomic_DNA"/>
</dbReference>
<evidence type="ECO:0000313" key="1">
    <source>
        <dbReference type="EMBL" id="KAF3885658.1"/>
    </source>
</evidence>
<gene>
    <name evidence="1" type="ORF">DA73_0400009405</name>
</gene>
<proteinExistence type="predicted"/>
<reference evidence="1" key="1">
    <citation type="journal article" date="2015" name="Genome Announc.">
        <title>Draft Genome Sequence of Tolypothrix boutellei Strain VB521301.</title>
        <authorList>
            <person name="Chandrababunaidu M.M."/>
            <person name="Singh D."/>
            <person name="Sen D."/>
            <person name="Bhan S."/>
            <person name="Das S."/>
            <person name="Gupta A."/>
            <person name="Adhikary S.P."/>
            <person name="Tripathy S."/>
        </authorList>
    </citation>
    <scope>NUCLEOTIDE SEQUENCE</scope>
    <source>
        <strain evidence="1">VB521301</strain>
    </source>
</reference>
<dbReference type="Proteomes" id="UP000029738">
    <property type="component" value="Unassembled WGS sequence"/>
</dbReference>
<keyword evidence="1" id="KW-0449">Lipoprotein</keyword>
<dbReference type="OrthoDB" id="9768066at2"/>
<protein>
    <submittedName>
        <fullName evidence="1">ChaN family lipoprotein</fullName>
    </submittedName>
</protein>
<comment type="caution">
    <text evidence="1">The sequence shown here is derived from an EMBL/GenBank/DDBJ whole genome shotgun (WGS) entry which is preliminary data.</text>
</comment>
<dbReference type="AlphaFoldDB" id="A0A8S9T0S5"/>